<keyword evidence="4" id="KW-1185">Reference proteome</keyword>
<dbReference type="PANTHER" id="PTHR31964:SF113">
    <property type="entry name" value="USPA DOMAIN-CONTAINING PROTEIN"/>
    <property type="match status" value="1"/>
</dbReference>
<dbReference type="Proteomes" id="UP000294947">
    <property type="component" value="Unassembled WGS sequence"/>
</dbReference>
<name>A0A4V2YK13_9PSEU</name>
<sequence length="143" mass="15687">MTEQRDFAIVVGVDGSPSSRDALRWAVRQAHLTNGRITAVMSWELPELYDWPMRTAEECDRVTEEALNTIIHETVDDTDDAAIRKEVARGHPAKALLDAAESADLLVVGHRGYGGFAHALLGSVGQYCVNHAPCPVVVVRDHE</sequence>
<dbReference type="InterPro" id="IPR014729">
    <property type="entry name" value="Rossmann-like_a/b/a_fold"/>
</dbReference>
<dbReference type="Gene3D" id="3.40.50.620">
    <property type="entry name" value="HUPs"/>
    <property type="match status" value="1"/>
</dbReference>
<dbReference type="RefSeq" id="WP_132492776.1">
    <property type="nucleotide sequence ID" value="NZ_SMKW01000066.1"/>
</dbReference>
<protein>
    <submittedName>
        <fullName evidence="3">Universal stress protein</fullName>
    </submittedName>
</protein>
<comment type="similarity">
    <text evidence="1">Belongs to the universal stress protein A family.</text>
</comment>
<reference evidence="3 4" key="1">
    <citation type="submission" date="2019-03" db="EMBL/GenBank/DDBJ databases">
        <title>Draft genome sequences of novel Actinobacteria.</title>
        <authorList>
            <person name="Sahin N."/>
            <person name="Ay H."/>
            <person name="Saygin H."/>
        </authorList>
    </citation>
    <scope>NUCLEOTIDE SEQUENCE [LARGE SCALE GENOMIC DNA]</scope>
    <source>
        <strain evidence="3 4">7K502</strain>
    </source>
</reference>
<proteinExistence type="inferred from homology"/>
<dbReference type="PANTHER" id="PTHR31964">
    <property type="entry name" value="ADENINE NUCLEOTIDE ALPHA HYDROLASES-LIKE SUPERFAMILY PROTEIN"/>
    <property type="match status" value="1"/>
</dbReference>
<feature type="domain" description="UspA" evidence="2">
    <location>
        <begin position="9"/>
        <end position="140"/>
    </location>
</feature>
<dbReference type="PRINTS" id="PR01438">
    <property type="entry name" value="UNVRSLSTRESS"/>
</dbReference>
<accession>A0A4V2YK13</accession>
<dbReference type="Pfam" id="PF00582">
    <property type="entry name" value="Usp"/>
    <property type="match status" value="1"/>
</dbReference>
<dbReference type="AlphaFoldDB" id="A0A4V2YK13"/>
<dbReference type="EMBL" id="SMKW01000066">
    <property type="protein sequence ID" value="TDD40847.1"/>
    <property type="molecule type" value="Genomic_DNA"/>
</dbReference>
<evidence type="ECO:0000259" key="2">
    <source>
        <dbReference type="Pfam" id="PF00582"/>
    </source>
</evidence>
<evidence type="ECO:0000256" key="1">
    <source>
        <dbReference type="ARBA" id="ARBA00008791"/>
    </source>
</evidence>
<gene>
    <name evidence="3" type="ORF">E1288_34445</name>
</gene>
<evidence type="ECO:0000313" key="4">
    <source>
        <dbReference type="Proteomes" id="UP000294947"/>
    </source>
</evidence>
<dbReference type="InterPro" id="IPR006016">
    <property type="entry name" value="UspA"/>
</dbReference>
<comment type="caution">
    <text evidence="3">The sequence shown here is derived from an EMBL/GenBank/DDBJ whole genome shotgun (WGS) entry which is preliminary data.</text>
</comment>
<organism evidence="3 4">
    <name type="scientific">Saccharopolyspora elongata</name>
    <dbReference type="NCBI Taxonomy" id="2530387"/>
    <lineage>
        <taxon>Bacteria</taxon>
        <taxon>Bacillati</taxon>
        <taxon>Actinomycetota</taxon>
        <taxon>Actinomycetes</taxon>
        <taxon>Pseudonocardiales</taxon>
        <taxon>Pseudonocardiaceae</taxon>
        <taxon>Saccharopolyspora</taxon>
    </lineage>
</organism>
<dbReference type="SUPFAM" id="SSF52402">
    <property type="entry name" value="Adenine nucleotide alpha hydrolases-like"/>
    <property type="match status" value="1"/>
</dbReference>
<dbReference type="InterPro" id="IPR006015">
    <property type="entry name" value="Universal_stress_UspA"/>
</dbReference>
<evidence type="ECO:0000313" key="3">
    <source>
        <dbReference type="EMBL" id="TDD40847.1"/>
    </source>
</evidence>
<dbReference type="OrthoDB" id="5244367at2"/>